<proteinExistence type="predicted"/>
<comment type="caution">
    <text evidence="1">The sequence shown here is derived from an EMBL/GenBank/DDBJ whole genome shotgun (WGS) entry which is preliminary data.</text>
</comment>
<reference evidence="1 2" key="1">
    <citation type="journal article" date="2019" name="Sci. Rep.">
        <title>A multi-omics analysis of the grapevine pathogen Lasiodiplodia theobromae reveals that temperature affects the expression of virulence- and pathogenicity-related genes.</title>
        <authorList>
            <person name="Felix C."/>
            <person name="Meneses R."/>
            <person name="Goncalves M.F.M."/>
            <person name="Tilleman L."/>
            <person name="Duarte A.S."/>
            <person name="Jorrin-Novo J.V."/>
            <person name="Van de Peer Y."/>
            <person name="Deforce D."/>
            <person name="Van Nieuwerburgh F."/>
            <person name="Esteves A.C."/>
            <person name="Alves A."/>
        </authorList>
    </citation>
    <scope>NUCLEOTIDE SEQUENCE [LARGE SCALE GENOMIC DNA]</scope>
    <source>
        <strain evidence="1 2">LA-SOL3</strain>
    </source>
</reference>
<dbReference type="InterPro" id="IPR029032">
    <property type="entry name" value="AhpD-like"/>
</dbReference>
<dbReference type="Gene3D" id="1.20.1290.10">
    <property type="entry name" value="AhpD-like"/>
    <property type="match status" value="1"/>
</dbReference>
<name>A0A5N5D6R7_9PEZI</name>
<gene>
    <name evidence="1" type="ORF">DBV05_g7879</name>
</gene>
<sequence length="212" mass="24060">MASWNDRTVTNEHILPYVDSKTAPPEVAAALNTLPFERNVFKLLANAPIFFPTFMKLLSLCWHADRELRATDWQIIVLRTAATLDAPYEWDVNAPVAKVLGFSEQQFDALRNRSQPVPAELFTKRQVLLTRFVDEINSPGATRVSEPLMQELKSVFGDTAVAEMFFTHSVYAFLARYMNSAKIDFDPPIPGLEDMLRKFNAAAIEKEKTFTD</sequence>
<keyword evidence="2" id="KW-1185">Reference proteome</keyword>
<evidence type="ECO:0000313" key="2">
    <source>
        <dbReference type="Proteomes" id="UP000325902"/>
    </source>
</evidence>
<dbReference type="PANTHER" id="PTHR34846:SF5">
    <property type="entry name" value="CARBOXYMUCONOLACTONE DECARBOXYLASE-LIKE DOMAIN-CONTAINING PROTEIN"/>
    <property type="match status" value="1"/>
</dbReference>
<dbReference type="SUPFAM" id="SSF69118">
    <property type="entry name" value="AhpD-like"/>
    <property type="match status" value="1"/>
</dbReference>
<organism evidence="1 2">
    <name type="scientific">Lasiodiplodia theobromae</name>
    <dbReference type="NCBI Taxonomy" id="45133"/>
    <lineage>
        <taxon>Eukaryota</taxon>
        <taxon>Fungi</taxon>
        <taxon>Dikarya</taxon>
        <taxon>Ascomycota</taxon>
        <taxon>Pezizomycotina</taxon>
        <taxon>Dothideomycetes</taxon>
        <taxon>Dothideomycetes incertae sedis</taxon>
        <taxon>Botryosphaeriales</taxon>
        <taxon>Botryosphaeriaceae</taxon>
        <taxon>Lasiodiplodia</taxon>
    </lineage>
</organism>
<protein>
    <recommendedName>
        <fullName evidence="3">Carboxymuconolactone decarboxylase-like domain-containing protein</fullName>
    </recommendedName>
</protein>
<dbReference type="Proteomes" id="UP000325902">
    <property type="component" value="Unassembled WGS sequence"/>
</dbReference>
<dbReference type="OrthoDB" id="2567457at2759"/>
<accession>A0A5N5D6R7</accession>
<dbReference type="PANTHER" id="PTHR34846">
    <property type="entry name" value="4-CARBOXYMUCONOLACTONE DECARBOXYLASE FAMILY PROTEIN (AFU_ORTHOLOGUE AFUA_6G11590)"/>
    <property type="match status" value="1"/>
</dbReference>
<evidence type="ECO:0008006" key="3">
    <source>
        <dbReference type="Google" id="ProtNLM"/>
    </source>
</evidence>
<evidence type="ECO:0000313" key="1">
    <source>
        <dbReference type="EMBL" id="KAB2573448.1"/>
    </source>
</evidence>
<dbReference type="AlphaFoldDB" id="A0A5N5D6R7"/>
<dbReference type="EMBL" id="VCHE01000058">
    <property type="protein sequence ID" value="KAB2573448.1"/>
    <property type="molecule type" value="Genomic_DNA"/>
</dbReference>